<dbReference type="Proteomes" id="UP000502894">
    <property type="component" value="Chromosome"/>
</dbReference>
<organism evidence="1 2">
    <name type="scientific">Legionella antarctica</name>
    <dbReference type="NCBI Taxonomy" id="2708020"/>
    <lineage>
        <taxon>Bacteria</taxon>
        <taxon>Pseudomonadati</taxon>
        <taxon>Pseudomonadota</taxon>
        <taxon>Gammaproteobacteria</taxon>
        <taxon>Legionellales</taxon>
        <taxon>Legionellaceae</taxon>
        <taxon>Legionella</taxon>
    </lineage>
</organism>
<name>A0A6F8T0L4_9GAMM</name>
<gene>
    <name evidence="1" type="ORF">TUM19329_01240</name>
</gene>
<evidence type="ECO:0000313" key="1">
    <source>
        <dbReference type="EMBL" id="BCA93763.1"/>
    </source>
</evidence>
<proteinExistence type="predicted"/>
<keyword evidence="2" id="KW-1185">Reference proteome</keyword>
<dbReference type="KEGG" id="lant:TUM19329_01240"/>
<accession>A0A6F8T0L4</accession>
<dbReference type="EMBL" id="AP022839">
    <property type="protein sequence ID" value="BCA93763.1"/>
    <property type="molecule type" value="Genomic_DNA"/>
</dbReference>
<dbReference type="AlphaFoldDB" id="A0A6F8T0L4"/>
<evidence type="ECO:0000313" key="2">
    <source>
        <dbReference type="Proteomes" id="UP000502894"/>
    </source>
</evidence>
<dbReference type="RefSeq" id="WP_173235578.1">
    <property type="nucleotide sequence ID" value="NZ_AP022839.1"/>
</dbReference>
<sequence>MKEQLQIVLRKNRRSGDLIQIARKADKKKIIHSYQEGIDPLSDVSLLNKAELFELKWFDQMLKFFLEQTESHATDLERYRLFMPESLYQAMYHLWVKCDEHNIDYRPMDSIIKSIINKIKATETKLYEKTGERFDVLKDINFRELNTDPDKDAQDAKTIFSTLIETPRFFDLFNQVAQSKYRKLSNIKEEHFKGYAKAHRVPPKWVYACAIDVIAKQINPLSIITENCLFVLWIKPSLRAGISKDTLLKQLDKWGVSHLIIEKTMQSELV</sequence>
<protein>
    <submittedName>
        <fullName evidence="1">Uncharacterized protein</fullName>
    </submittedName>
</protein>
<reference evidence="1" key="1">
    <citation type="journal article" date="2020" name="Microbiol. Resour. Announc.">
        <title>Complete Genome Sequence of Novel Psychrotolerant Legionella Strain TUM19329, Isolated from Antarctic Lake Sediment.</title>
        <authorList>
            <person name="Shimada S."/>
            <person name="Nakai R."/>
            <person name="Aoki K."/>
            <person name="Shimoeda N."/>
            <person name="Ohno G."/>
            <person name="Miyazaki Y."/>
            <person name="Kudoh S."/>
            <person name="Imura S."/>
            <person name="Watanabe K."/>
            <person name="Ishii Y."/>
            <person name="Tateda K."/>
        </authorList>
    </citation>
    <scope>NUCLEOTIDE SEQUENCE [LARGE SCALE GENOMIC DNA]</scope>
    <source>
        <strain evidence="1">TUM19329</strain>
    </source>
</reference>